<evidence type="ECO:0000259" key="8">
    <source>
        <dbReference type="PROSITE" id="PS50109"/>
    </source>
</evidence>
<name>A0ABU5CV50_9BACI</name>
<evidence type="ECO:0000313" key="10">
    <source>
        <dbReference type="Proteomes" id="UP001275315"/>
    </source>
</evidence>
<dbReference type="SMART" id="SM00387">
    <property type="entry name" value="HATPase_c"/>
    <property type="match status" value="1"/>
</dbReference>
<dbReference type="SUPFAM" id="SSF55874">
    <property type="entry name" value="ATPase domain of HSP90 chaperone/DNA topoisomerase II/histidine kinase"/>
    <property type="match status" value="1"/>
</dbReference>
<evidence type="ECO:0000313" key="9">
    <source>
        <dbReference type="EMBL" id="MDY0410254.1"/>
    </source>
</evidence>
<proteinExistence type="predicted"/>
<dbReference type="EC" id="2.7.13.3" evidence="2"/>
<dbReference type="Gene3D" id="3.30.565.10">
    <property type="entry name" value="Histidine kinase-like ATPase, C-terminal domain"/>
    <property type="match status" value="1"/>
</dbReference>
<comment type="catalytic activity">
    <reaction evidence="1">
        <text>ATP + protein L-histidine = ADP + protein N-phospho-L-histidine.</text>
        <dbReference type="EC" id="2.7.13.3"/>
    </reaction>
</comment>
<dbReference type="PROSITE" id="PS50109">
    <property type="entry name" value="HIS_KIN"/>
    <property type="match status" value="1"/>
</dbReference>
<dbReference type="Proteomes" id="UP001275315">
    <property type="component" value="Unassembled WGS sequence"/>
</dbReference>
<dbReference type="GO" id="GO:0005524">
    <property type="term" value="F:ATP binding"/>
    <property type="evidence" value="ECO:0007669"/>
    <property type="project" value="UniProtKB-KW"/>
</dbReference>
<dbReference type="EMBL" id="JAWDIQ010000003">
    <property type="protein sequence ID" value="MDY0410254.1"/>
    <property type="molecule type" value="Genomic_DNA"/>
</dbReference>
<dbReference type="InterPro" id="IPR005467">
    <property type="entry name" value="His_kinase_dom"/>
</dbReference>
<gene>
    <name evidence="9" type="ORF">RWD45_19020</name>
</gene>
<keyword evidence="6 9" id="KW-0067">ATP-binding</keyword>
<organism evidence="9 10">
    <name type="scientific">Paracerasibacillus soli</name>
    <dbReference type="NCBI Taxonomy" id="480284"/>
    <lineage>
        <taxon>Bacteria</taxon>
        <taxon>Bacillati</taxon>
        <taxon>Bacillota</taxon>
        <taxon>Bacilli</taxon>
        <taxon>Bacillales</taxon>
        <taxon>Bacillaceae</taxon>
        <taxon>Paracerasibacillus</taxon>
    </lineage>
</organism>
<feature type="domain" description="Histidine kinase" evidence="8">
    <location>
        <begin position="1"/>
        <end position="150"/>
    </location>
</feature>
<evidence type="ECO:0000256" key="2">
    <source>
        <dbReference type="ARBA" id="ARBA00012438"/>
    </source>
</evidence>
<keyword evidence="5" id="KW-0418">Kinase</keyword>
<dbReference type="PRINTS" id="PR00344">
    <property type="entry name" value="BCTRLSENSOR"/>
</dbReference>
<dbReference type="Pfam" id="PF02518">
    <property type="entry name" value="HATPase_c"/>
    <property type="match status" value="1"/>
</dbReference>
<comment type="caution">
    <text evidence="9">The sequence shown here is derived from an EMBL/GenBank/DDBJ whole genome shotgun (WGS) entry which is preliminary data.</text>
</comment>
<keyword evidence="4" id="KW-0547">Nucleotide-binding</keyword>
<dbReference type="InterPro" id="IPR004358">
    <property type="entry name" value="Sig_transdc_His_kin-like_C"/>
</dbReference>
<reference evidence="9 10" key="1">
    <citation type="submission" date="2023-10" db="EMBL/GenBank/DDBJ databases">
        <title>Virgibacillus soli CC-YMP-6 genome.</title>
        <authorList>
            <person name="Miliotis G."/>
            <person name="Sengupta P."/>
            <person name="Hameed A."/>
            <person name="Chuvochina M."/>
            <person name="Mcdonagh F."/>
            <person name="Simpson A.C."/>
            <person name="Singh N.K."/>
            <person name="Rekha P.D."/>
            <person name="Raman K."/>
            <person name="Hugenholtz P."/>
            <person name="Venkateswaran K."/>
        </authorList>
    </citation>
    <scope>NUCLEOTIDE SEQUENCE [LARGE SCALE GENOMIC DNA]</scope>
    <source>
        <strain evidence="9 10">CC-YMP-6</strain>
    </source>
</reference>
<dbReference type="InterPro" id="IPR050736">
    <property type="entry name" value="Sensor_HK_Regulatory"/>
</dbReference>
<accession>A0ABU5CV50</accession>
<protein>
    <recommendedName>
        <fullName evidence="2">histidine kinase</fullName>
        <ecNumber evidence="2">2.7.13.3</ecNumber>
    </recommendedName>
</protein>
<evidence type="ECO:0000256" key="6">
    <source>
        <dbReference type="ARBA" id="ARBA00022840"/>
    </source>
</evidence>
<sequence length="150" mass="17441">MSVFDVAEQLRESVDLAEWQWREKELTIELDVRPMEYFGNGKLLRQVWLNLLTNGIRYTGQGGMIKIRNRIHKNNVIVSFTDNGIGIDAEHIPHLFERFYKVDKARTRTEDSTGLGLSIVKEIVEMHDGFIEVESKRNQGTTFTIYLPQK</sequence>
<dbReference type="CDD" id="cd00075">
    <property type="entry name" value="HATPase"/>
    <property type="match status" value="1"/>
</dbReference>
<keyword evidence="3" id="KW-0808">Transferase</keyword>
<evidence type="ECO:0000256" key="7">
    <source>
        <dbReference type="ARBA" id="ARBA00023012"/>
    </source>
</evidence>
<evidence type="ECO:0000256" key="4">
    <source>
        <dbReference type="ARBA" id="ARBA00022741"/>
    </source>
</evidence>
<dbReference type="PANTHER" id="PTHR43711:SF1">
    <property type="entry name" value="HISTIDINE KINASE 1"/>
    <property type="match status" value="1"/>
</dbReference>
<dbReference type="RefSeq" id="WP_320381126.1">
    <property type="nucleotide sequence ID" value="NZ_JAWDIQ010000003.1"/>
</dbReference>
<dbReference type="PANTHER" id="PTHR43711">
    <property type="entry name" value="TWO-COMPONENT HISTIDINE KINASE"/>
    <property type="match status" value="1"/>
</dbReference>
<dbReference type="InterPro" id="IPR036890">
    <property type="entry name" value="HATPase_C_sf"/>
</dbReference>
<evidence type="ECO:0000256" key="5">
    <source>
        <dbReference type="ARBA" id="ARBA00022777"/>
    </source>
</evidence>
<keyword evidence="10" id="KW-1185">Reference proteome</keyword>
<dbReference type="InterPro" id="IPR003594">
    <property type="entry name" value="HATPase_dom"/>
</dbReference>
<evidence type="ECO:0000256" key="1">
    <source>
        <dbReference type="ARBA" id="ARBA00000085"/>
    </source>
</evidence>
<keyword evidence="7" id="KW-0902">Two-component regulatory system</keyword>
<evidence type="ECO:0000256" key="3">
    <source>
        <dbReference type="ARBA" id="ARBA00022679"/>
    </source>
</evidence>